<dbReference type="Gene3D" id="3.30.720.110">
    <property type="match status" value="1"/>
</dbReference>
<dbReference type="PANTHER" id="PTHR33990:SF4">
    <property type="entry name" value="PHNB-LIKE DOMAIN-CONTAINING PROTEIN"/>
    <property type="match status" value="1"/>
</dbReference>
<sequence>MTKIQPFLMFDGKAGEAIRFYASLFPNSTVDHMQRYGPEGPGKEGTVFQAIFTVAGQSVRCTDSVIKHAFTFTPAFSFFVDCESEDDLRRLHDELVNNGMALMTPDNYGFSRLFAWVQDRYGVSWQLNLP</sequence>
<dbReference type="InterPro" id="IPR029068">
    <property type="entry name" value="Glyas_Bleomycin-R_OHBP_Dase"/>
</dbReference>
<dbReference type="OrthoDB" id="9795306at2"/>
<dbReference type="PANTHER" id="PTHR33990">
    <property type="entry name" value="PROTEIN YJDN-RELATED"/>
    <property type="match status" value="1"/>
</dbReference>
<evidence type="ECO:0000313" key="2">
    <source>
        <dbReference type="EMBL" id="ABF43170.1"/>
    </source>
</evidence>
<accession>Q1IIY0</accession>
<dbReference type="PIRSF" id="PIRSF021700">
    <property type="entry name" value="3_dmu_93_MTrfase"/>
    <property type="match status" value="1"/>
</dbReference>
<evidence type="ECO:0000313" key="3">
    <source>
        <dbReference type="Proteomes" id="UP000002432"/>
    </source>
</evidence>
<dbReference type="InterPro" id="IPR028973">
    <property type="entry name" value="PhnB-like"/>
</dbReference>
<dbReference type="Pfam" id="PF06983">
    <property type="entry name" value="3-dmu-9_3-mt"/>
    <property type="match status" value="1"/>
</dbReference>
<organism evidence="2 3">
    <name type="scientific">Koribacter versatilis (strain Ellin345)</name>
    <dbReference type="NCBI Taxonomy" id="204669"/>
    <lineage>
        <taxon>Bacteria</taxon>
        <taxon>Pseudomonadati</taxon>
        <taxon>Acidobacteriota</taxon>
        <taxon>Terriglobia</taxon>
        <taxon>Terriglobales</taxon>
        <taxon>Candidatus Korobacteraceae</taxon>
        <taxon>Candidatus Korobacter</taxon>
    </lineage>
</organism>
<dbReference type="eggNOG" id="COG3865">
    <property type="taxonomic scope" value="Bacteria"/>
</dbReference>
<dbReference type="KEGG" id="aba:Acid345_4170"/>
<proteinExistence type="predicted"/>
<dbReference type="PIRSF" id="PIRSF500687">
    <property type="entry name" value="MTase_demethylubiq_bact"/>
    <property type="match status" value="1"/>
</dbReference>
<dbReference type="InterPro" id="IPR027259">
    <property type="entry name" value="MTase_demethylubiq_bac"/>
</dbReference>
<keyword evidence="3" id="KW-1185">Reference proteome</keyword>
<name>Q1IIY0_KORVE</name>
<dbReference type="STRING" id="204669.Acid345_4170"/>
<dbReference type="CDD" id="cd06588">
    <property type="entry name" value="PhnB_like"/>
    <property type="match status" value="1"/>
</dbReference>
<dbReference type="SUPFAM" id="SSF54593">
    <property type="entry name" value="Glyoxalase/Bleomycin resistance protein/Dihydroxybiphenyl dioxygenase"/>
    <property type="match status" value="1"/>
</dbReference>
<dbReference type="AlphaFoldDB" id="Q1IIY0"/>
<dbReference type="HOGENOM" id="CLU_046006_17_4_0"/>
<dbReference type="InterPro" id="IPR009725">
    <property type="entry name" value="3_dmu_93_MTrfase"/>
</dbReference>
<feature type="domain" description="PhnB-like" evidence="1">
    <location>
        <begin position="3"/>
        <end position="127"/>
    </location>
</feature>
<reference evidence="2 3" key="1">
    <citation type="journal article" date="2009" name="Appl. Environ. Microbiol.">
        <title>Three genomes from the phylum Acidobacteria provide insight into the lifestyles of these microorganisms in soils.</title>
        <authorList>
            <person name="Ward N.L."/>
            <person name="Challacombe J.F."/>
            <person name="Janssen P.H."/>
            <person name="Henrissat B."/>
            <person name="Coutinho P.M."/>
            <person name="Wu M."/>
            <person name="Xie G."/>
            <person name="Haft D.H."/>
            <person name="Sait M."/>
            <person name="Badger J."/>
            <person name="Barabote R.D."/>
            <person name="Bradley B."/>
            <person name="Brettin T.S."/>
            <person name="Brinkac L.M."/>
            <person name="Bruce D."/>
            <person name="Creasy T."/>
            <person name="Daugherty S.C."/>
            <person name="Davidsen T.M."/>
            <person name="DeBoy R.T."/>
            <person name="Detter J.C."/>
            <person name="Dodson R.J."/>
            <person name="Durkin A.S."/>
            <person name="Ganapathy A."/>
            <person name="Gwinn-Giglio M."/>
            <person name="Han C.S."/>
            <person name="Khouri H."/>
            <person name="Kiss H."/>
            <person name="Kothari S.P."/>
            <person name="Madupu R."/>
            <person name="Nelson K.E."/>
            <person name="Nelson W.C."/>
            <person name="Paulsen I."/>
            <person name="Penn K."/>
            <person name="Ren Q."/>
            <person name="Rosovitz M.J."/>
            <person name="Selengut J.D."/>
            <person name="Shrivastava S."/>
            <person name="Sullivan S.A."/>
            <person name="Tapia R."/>
            <person name="Thompson L.S."/>
            <person name="Watkins K.L."/>
            <person name="Yang Q."/>
            <person name="Yu C."/>
            <person name="Zafar N."/>
            <person name="Zhou L."/>
            <person name="Kuske C.R."/>
        </authorList>
    </citation>
    <scope>NUCLEOTIDE SEQUENCE [LARGE SCALE GENOMIC DNA]</scope>
    <source>
        <strain evidence="2 3">Ellin345</strain>
    </source>
</reference>
<evidence type="ECO:0000259" key="1">
    <source>
        <dbReference type="Pfam" id="PF06983"/>
    </source>
</evidence>
<dbReference type="RefSeq" id="WP_011524969.1">
    <property type="nucleotide sequence ID" value="NC_008009.1"/>
</dbReference>
<dbReference type="Proteomes" id="UP000002432">
    <property type="component" value="Chromosome"/>
</dbReference>
<dbReference type="Gene3D" id="3.30.720.100">
    <property type="match status" value="1"/>
</dbReference>
<gene>
    <name evidence="2" type="ordered locus">Acid345_4170</name>
</gene>
<dbReference type="EnsemblBacteria" id="ABF43170">
    <property type="protein sequence ID" value="ABF43170"/>
    <property type="gene ID" value="Acid345_4170"/>
</dbReference>
<protein>
    <submittedName>
        <fullName evidence="2">3-demethylubiquinone-9 3-methyltransferase</fullName>
    </submittedName>
</protein>
<dbReference type="EMBL" id="CP000360">
    <property type="protein sequence ID" value="ABF43170.1"/>
    <property type="molecule type" value="Genomic_DNA"/>
</dbReference>